<name>A0A1D8A7A2_9SPHN</name>
<dbReference type="RefSeq" id="WP_069708813.1">
    <property type="nucleotide sequence ID" value="NZ_CP017075.1"/>
</dbReference>
<evidence type="ECO:0000259" key="3">
    <source>
        <dbReference type="SMART" id="SM00822"/>
    </source>
</evidence>
<reference evidence="5" key="1">
    <citation type="journal article" date="2017" name="J. Biotechnol.">
        <title>Complete genome sequence of Novosphingobium resinovorum SA1, a versatile xenobiotic-degrading bacterium capable of utilizing sulfanilic acid.</title>
        <authorList>
            <person name="Hegedus B."/>
            <person name="Kos P.B."/>
            <person name="Balint B."/>
            <person name="Maroti G."/>
            <person name="Gan H.M."/>
            <person name="Perei K."/>
            <person name="Rakhely G."/>
        </authorList>
    </citation>
    <scope>NUCLEOTIDE SEQUENCE [LARGE SCALE GENOMIC DNA]</scope>
    <source>
        <strain evidence="5">SA1</strain>
    </source>
</reference>
<dbReference type="Gene3D" id="3.40.50.720">
    <property type="entry name" value="NAD(P)-binding Rossmann-like Domain"/>
    <property type="match status" value="1"/>
</dbReference>
<dbReference type="InterPro" id="IPR020904">
    <property type="entry name" value="Sc_DH/Rdtase_CS"/>
</dbReference>
<dbReference type="OrthoDB" id="286404at2"/>
<dbReference type="InterPro" id="IPR002347">
    <property type="entry name" value="SDR_fam"/>
</dbReference>
<keyword evidence="5" id="KW-1185">Reference proteome</keyword>
<dbReference type="SUPFAM" id="SSF51735">
    <property type="entry name" value="NAD(P)-binding Rossmann-fold domains"/>
    <property type="match status" value="1"/>
</dbReference>
<dbReference type="InterPro" id="IPR011286">
    <property type="entry name" value="2-deoxy-D-gluc_3_DH"/>
</dbReference>
<dbReference type="EMBL" id="CP017075">
    <property type="protein sequence ID" value="AOR77950.1"/>
    <property type="molecule type" value="Genomic_DNA"/>
</dbReference>
<organism evidence="4 5">
    <name type="scientific">Novosphingobium resinovorum</name>
    <dbReference type="NCBI Taxonomy" id="158500"/>
    <lineage>
        <taxon>Bacteria</taxon>
        <taxon>Pseudomonadati</taxon>
        <taxon>Pseudomonadota</taxon>
        <taxon>Alphaproteobacteria</taxon>
        <taxon>Sphingomonadales</taxon>
        <taxon>Sphingomonadaceae</taxon>
        <taxon>Novosphingobium</taxon>
    </lineage>
</organism>
<comment type="similarity">
    <text evidence="1">Belongs to the short-chain dehydrogenases/reductases (SDR) family.</text>
</comment>
<evidence type="ECO:0000313" key="4">
    <source>
        <dbReference type="EMBL" id="AOR77950.1"/>
    </source>
</evidence>
<evidence type="ECO:0000256" key="1">
    <source>
        <dbReference type="ARBA" id="ARBA00006484"/>
    </source>
</evidence>
<accession>A0A1D8A7A2</accession>
<evidence type="ECO:0000256" key="2">
    <source>
        <dbReference type="ARBA" id="ARBA00023002"/>
    </source>
</evidence>
<dbReference type="Proteomes" id="UP000094626">
    <property type="component" value="Chromosome"/>
</dbReference>
<dbReference type="GO" id="GO:0008678">
    <property type="term" value="F:2-deoxy-D-gluconate 3-dehydrogenase activity"/>
    <property type="evidence" value="ECO:0007669"/>
    <property type="project" value="InterPro"/>
</dbReference>
<keyword evidence="2" id="KW-0560">Oxidoreductase</keyword>
<evidence type="ECO:0000313" key="5">
    <source>
        <dbReference type="Proteomes" id="UP000094626"/>
    </source>
</evidence>
<dbReference type="InterPro" id="IPR036291">
    <property type="entry name" value="NAD(P)-bd_dom_sf"/>
</dbReference>
<protein>
    <submittedName>
        <fullName evidence="4">2-deoxy-D-gluconate 3-dehydrogenase</fullName>
    </submittedName>
</protein>
<dbReference type="FunFam" id="3.40.50.720:FF:000084">
    <property type="entry name" value="Short-chain dehydrogenase reductase"/>
    <property type="match status" value="1"/>
</dbReference>
<dbReference type="NCBIfam" id="NF005559">
    <property type="entry name" value="PRK07231.1"/>
    <property type="match status" value="1"/>
</dbReference>
<feature type="domain" description="Ketoreductase" evidence="3">
    <location>
        <begin position="10"/>
        <end position="188"/>
    </location>
</feature>
<dbReference type="PROSITE" id="PS00061">
    <property type="entry name" value="ADH_SHORT"/>
    <property type="match status" value="1"/>
</dbReference>
<sequence>MAISFDLTGKTALVTGANTGIGQAIAVALAEAGADVAVAGRSEPTETLALIAATGRKAVNIKADLSSIEPVQRVIDEAVAGLGKVDILVNNAGIIRRDDLLQFSEEDWDAVIDTNLKTLFFLSQAAAKGMVERGTGGKIVNIASLLTFQGGIRVPSYAAAKSGVSGVTKAMANELAPKGVQVNAIAPGYITTNNTAALSADETRNRQILERIPTGRWGRPEDIAGAAVFLASQASDYVTGQVLAVDGGWLAR</sequence>
<dbReference type="PRINTS" id="PR00080">
    <property type="entry name" value="SDRFAMILY"/>
</dbReference>
<dbReference type="PANTHER" id="PTHR42760">
    <property type="entry name" value="SHORT-CHAIN DEHYDROGENASES/REDUCTASES FAMILY MEMBER"/>
    <property type="match status" value="1"/>
</dbReference>
<dbReference type="KEGG" id="nre:BES08_15215"/>
<dbReference type="InterPro" id="IPR057326">
    <property type="entry name" value="KR_dom"/>
</dbReference>
<dbReference type="PRINTS" id="PR00081">
    <property type="entry name" value="GDHRDH"/>
</dbReference>
<dbReference type="SMART" id="SM00822">
    <property type="entry name" value="PKS_KR"/>
    <property type="match status" value="1"/>
</dbReference>
<gene>
    <name evidence="4" type="ORF">BES08_15215</name>
</gene>
<proteinExistence type="inferred from homology"/>
<dbReference type="Pfam" id="PF13561">
    <property type="entry name" value="adh_short_C2"/>
    <property type="match status" value="1"/>
</dbReference>
<dbReference type="NCBIfam" id="TIGR01832">
    <property type="entry name" value="kduD"/>
    <property type="match status" value="1"/>
</dbReference>
<dbReference type="PANTHER" id="PTHR42760:SF5">
    <property type="entry name" value="2-DEHYDRO-3-DEOXY-D-GLUCONATE 5-DEHYDROGENASE"/>
    <property type="match status" value="1"/>
</dbReference>
<dbReference type="GO" id="GO:0051287">
    <property type="term" value="F:NAD binding"/>
    <property type="evidence" value="ECO:0007669"/>
    <property type="project" value="InterPro"/>
</dbReference>
<dbReference type="AlphaFoldDB" id="A0A1D8A7A2"/>